<evidence type="ECO:0000313" key="2">
    <source>
        <dbReference type="EMBL" id="CAC9514169.1"/>
    </source>
</evidence>
<organism evidence="2 3">
    <name type="scientific">Leishmania infantum</name>
    <dbReference type="NCBI Taxonomy" id="5671"/>
    <lineage>
        <taxon>Eukaryota</taxon>
        <taxon>Discoba</taxon>
        <taxon>Euglenozoa</taxon>
        <taxon>Kinetoplastea</taxon>
        <taxon>Metakinetoplastina</taxon>
        <taxon>Trypanosomatida</taxon>
        <taxon>Trypanosomatidae</taxon>
        <taxon>Leishmaniinae</taxon>
        <taxon>Leishmania</taxon>
    </lineage>
</organism>
<feature type="compositionally biased region" description="Basic and acidic residues" evidence="1">
    <location>
        <begin position="130"/>
        <end position="145"/>
    </location>
</feature>
<protein>
    <submittedName>
        <fullName evidence="2">Hypothetical_protein</fullName>
    </submittedName>
</protein>
<feature type="region of interest" description="Disordered" evidence="1">
    <location>
        <begin position="1"/>
        <end position="34"/>
    </location>
</feature>
<dbReference type="Proteomes" id="UP000255414">
    <property type="component" value="Chromosome 30"/>
</dbReference>
<gene>
    <name evidence="2" type="ORF">LINF_300025300</name>
</gene>
<sequence>MHRSLASPCTECENSAQTSSSTAGKGQLKYDRSLDSDVLTPVARGLRQQCWEENSAAARLYKERAEEEHQLPAPHISEFVWSVLAHQLQKRDVNAKTAAEAPGTTGTPCGGAAGKGTEWRCRGGEHYADCSREASSRGGFRDDGRASWSTEDSQPNSVPLTREHDTMQHGSFIPQRLPLPCDEVTRSSPAQNPVPERTVRSASAPQASASSERLCCIEGDEWSCSGGSSYHVSGLPVRAPSPHPKALQCGGGGGSGYSFLSTDTCNEERSLEITPDLNATR</sequence>
<reference evidence="2" key="1">
    <citation type="submission" date="2020-06" db="EMBL/GenBank/DDBJ databases">
        <authorList>
            <person name="Gonzalez-de la Fuente S."/>
            <person name="Peiro-Pastor R."/>
            <person name="Rastrojo A."/>
            <person name="Moreno J."/>
            <person name="Carrasco-Ramiro F."/>
            <person name="Requena JM."/>
            <person name="Aguado B."/>
        </authorList>
    </citation>
    <scope>NUCLEOTIDE SEQUENCE</scope>
</reference>
<dbReference type="VEuPathDB" id="TriTrypDB:LINF_300025300"/>
<evidence type="ECO:0000256" key="1">
    <source>
        <dbReference type="SAM" id="MobiDB-lite"/>
    </source>
</evidence>
<feature type="compositionally biased region" description="Polar residues" evidence="1">
    <location>
        <begin position="147"/>
        <end position="159"/>
    </location>
</feature>
<feature type="compositionally biased region" description="Polar residues" evidence="1">
    <location>
        <begin position="12"/>
        <end position="24"/>
    </location>
</feature>
<feature type="compositionally biased region" description="Low complexity" evidence="1">
    <location>
        <begin position="95"/>
        <end position="107"/>
    </location>
</feature>
<proteinExistence type="predicted"/>
<feature type="region of interest" description="Disordered" evidence="1">
    <location>
        <begin position="95"/>
        <end position="114"/>
    </location>
</feature>
<dbReference type="EMBL" id="LR812963">
    <property type="protein sequence ID" value="CAC9514169.1"/>
    <property type="molecule type" value="Genomic_DNA"/>
</dbReference>
<name>A0A6L0XM21_LEIIN</name>
<evidence type="ECO:0000313" key="3">
    <source>
        <dbReference type="Proteomes" id="UP000255414"/>
    </source>
</evidence>
<accession>A0A6L0XM21</accession>
<dbReference type="AlphaFoldDB" id="A0A6L0XM21"/>
<feature type="region of interest" description="Disordered" evidence="1">
    <location>
        <begin position="130"/>
        <end position="205"/>
    </location>
</feature>